<name>A0A6M1T9X7_9BACT</name>
<evidence type="ECO:0000313" key="9">
    <source>
        <dbReference type="Proteomes" id="UP000473278"/>
    </source>
</evidence>
<dbReference type="GO" id="GO:0043527">
    <property type="term" value="C:tRNA methyltransferase complex"/>
    <property type="evidence" value="ECO:0007669"/>
    <property type="project" value="TreeGrafter"/>
</dbReference>
<feature type="binding site" evidence="7">
    <location>
        <begin position="199"/>
        <end position="202"/>
    </location>
    <ligand>
        <name>substrate</name>
    </ligand>
</feature>
<dbReference type="InterPro" id="IPR003358">
    <property type="entry name" value="tRNA_(Gua-N-7)_MeTrfase_Trmb"/>
</dbReference>
<evidence type="ECO:0000256" key="6">
    <source>
        <dbReference type="ARBA" id="ARBA00022694"/>
    </source>
</evidence>
<proteinExistence type="inferred from homology"/>
<evidence type="ECO:0000256" key="3">
    <source>
        <dbReference type="ARBA" id="ARBA00022603"/>
    </source>
</evidence>
<dbReference type="InterPro" id="IPR055361">
    <property type="entry name" value="tRNA_methyltr_TrmB_bact"/>
</dbReference>
<comment type="caution">
    <text evidence="7">Lacks conserved residue(s) required for the propagation of feature annotation.</text>
</comment>
<evidence type="ECO:0000256" key="2">
    <source>
        <dbReference type="ARBA" id="ARBA00003015"/>
    </source>
</evidence>
<evidence type="ECO:0000313" key="8">
    <source>
        <dbReference type="EMBL" id="NGP77043.1"/>
    </source>
</evidence>
<dbReference type="InterPro" id="IPR029063">
    <property type="entry name" value="SAM-dependent_MTases_sf"/>
</dbReference>
<sequence length="219" mass="25632">MAKTKLQRFEDIDQFENVLELTDFQDARSKPKGVWKEEIFGNENPITLELACGKGDYTVGLARKYPSRNYVGIDIKGSRLWKGARKAREEQLSNARFLRIYIDHLDEYFDEGEVEEIWITFPDPYLRGGNRSKRLTSDKFLAIYRNILQKSGPIHLKTDSEDLFKFSKYSVEKNGGRIQDEVEDIYSDCPDDDILTLKTDFERKHLKKGKIIKYLQFSL</sequence>
<protein>
    <recommendedName>
        <fullName evidence="7">tRNA (guanine-N(7)-)-methyltransferase</fullName>
        <ecNumber evidence="7">2.1.1.33</ecNumber>
    </recommendedName>
    <alternativeName>
        <fullName evidence="7">tRNA (guanine(46)-N(7))-methyltransferase</fullName>
    </alternativeName>
    <alternativeName>
        <fullName evidence="7">tRNA(m7G46)-methyltransferase</fullName>
    </alternativeName>
</protein>
<feature type="binding site" evidence="7">
    <location>
        <position position="123"/>
    </location>
    <ligand>
        <name>S-adenosyl-L-methionine</name>
        <dbReference type="ChEBI" id="CHEBI:59789"/>
    </ligand>
</feature>
<comment type="similarity">
    <text evidence="7">Belongs to the class I-like SAM-binding methyltransferase superfamily. TrmB family.</text>
</comment>
<dbReference type="GO" id="GO:0008176">
    <property type="term" value="F:tRNA (guanine(46)-N7)-methyltransferase activity"/>
    <property type="evidence" value="ECO:0007669"/>
    <property type="project" value="UniProtKB-UniRule"/>
</dbReference>
<dbReference type="EMBL" id="JAALLT010000003">
    <property type="protein sequence ID" value="NGP77043.1"/>
    <property type="molecule type" value="Genomic_DNA"/>
</dbReference>
<dbReference type="NCBIfam" id="NF001080">
    <property type="entry name" value="PRK00121.2-2"/>
    <property type="match status" value="1"/>
</dbReference>
<feature type="binding site" evidence="7">
    <location>
        <position position="49"/>
    </location>
    <ligand>
        <name>S-adenosyl-L-methionine</name>
        <dbReference type="ChEBI" id="CHEBI:59789"/>
    </ligand>
</feature>
<accession>A0A6M1T9X7</accession>
<feature type="binding site" evidence="7">
    <location>
        <position position="159"/>
    </location>
    <ligand>
        <name>substrate</name>
    </ligand>
</feature>
<dbReference type="Pfam" id="PF02390">
    <property type="entry name" value="Methyltransf_4"/>
    <property type="match status" value="1"/>
</dbReference>
<evidence type="ECO:0000256" key="4">
    <source>
        <dbReference type="ARBA" id="ARBA00022679"/>
    </source>
</evidence>
<dbReference type="PANTHER" id="PTHR23417">
    <property type="entry name" value="3-DEOXY-D-MANNO-OCTULOSONIC-ACID TRANSFERASE/TRNA GUANINE-N 7 - -METHYLTRANSFERASE"/>
    <property type="match status" value="1"/>
</dbReference>
<dbReference type="Gene3D" id="3.40.50.150">
    <property type="entry name" value="Vaccinia Virus protein VP39"/>
    <property type="match status" value="1"/>
</dbReference>
<keyword evidence="4 7" id="KW-0808">Transferase</keyword>
<gene>
    <name evidence="7 8" type="primary">trmB</name>
    <name evidence="8" type="ORF">G3570_10395</name>
</gene>
<dbReference type="RefSeq" id="WP_165142026.1">
    <property type="nucleotide sequence ID" value="NZ_JAALLT010000003.1"/>
</dbReference>
<organism evidence="8 9">
    <name type="scientific">Halalkalibaculum roseum</name>
    <dbReference type="NCBI Taxonomy" id="2709311"/>
    <lineage>
        <taxon>Bacteria</taxon>
        <taxon>Pseudomonadati</taxon>
        <taxon>Balneolota</taxon>
        <taxon>Balneolia</taxon>
        <taxon>Balneolales</taxon>
        <taxon>Balneolaceae</taxon>
        <taxon>Halalkalibaculum</taxon>
    </lineage>
</organism>
<evidence type="ECO:0000256" key="1">
    <source>
        <dbReference type="ARBA" id="ARBA00000142"/>
    </source>
</evidence>
<comment type="catalytic activity">
    <reaction evidence="1 7">
        <text>guanosine(46) in tRNA + S-adenosyl-L-methionine = N(7)-methylguanosine(46) in tRNA + S-adenosyl-L-homocysteine</text>
        <dbReference type="Rhea" id="RHEA:42708"/>
        <dbReference type="Rhea" id="RHEA-COMP:10188"/>
        <dbReference type="Rhea" id="RHEA-COMP:10189"/>
        <dbReference type="ChEBI" id="CHEBI:57856"/>
        <dbReference type="ChEBI" id="CHEBI:59789"/>
        <dbReference type="ChEBI" id="CHEBI:74269"/>
        <dbReference type="ChEBI" id="CHEBI:74480"/>
        <dbReference type="EC" id="2.1.1.33"/>
    </reaction>
</comment>
<keyword evidence="3 7" id="KW-0489">Methyltransferase</keyword>
<dbReference type="SUPFAM" id="SSF53335">
    <property type="entry name" value="S-adenosyl-L-methionine-dependent methyltransferases"/>
    <property type="match status" value="1"/>
</dbReference>
<evidence type="ECO:0000256" key="7">
    <source>
        <dbReference type="HAMAP-Rule" id="MF_01057"/>
    </source>
</evidence>
<comment type="caution">
    <text evidence="8">The sequence shown here is derived from an EMBL/GenBank/DDBJ whole genome shotgun (WGS) entry which is preliminary data.</text>
</comment>
<dbReference type="AlphaFoldDB" id="A0A6M1T9X7"/>
<dbReference type="Proteomes" id="UP000473278">
    <property type="component" value="Unassembled WGS sequence"/>
</dbReference>
<dbReference type="UniPathway" id="UPA00989"/>
<reference evidence="8 9" key="1">
    <citation type="submission" date="2020-02" db="EMBL/GenBank/DDBJ databases">
        <title>Balneolaceae bacterium YR4-1, complete genome.</title>
        <authorList>
            <person name="Li Y."/>
            <person name="Wu S."/>
        </authorList>
    </citation>
    <scope>NUCLEOTIDE SEQUENCE [LARGE SCALE GENOMIC DNA]</scope>
    <source>
        <strain evidence="8 9">YR4-1</strain>
    </source>
</reference>
<comment type="pathway">
    <text evidence="7">tRNA modification; N(7)-methylguanine-tRNA biosynthesis.</text>
</comment>
<evidence type="ECO:0000256" key="5">
    <source>
        <dbReference type="ARBA" id="ARBA00022691"/>
    </source>
</evidence>
<keyword evidence="5 7" id="KW-0949">S-adenosyl-L-methionine</keyword>
<dbReference type="PROSITE" id="PS51625">
    <property type="entry name" value="SAM_MT_TRMB"/>
    <property type="match status" value="1"/>
</dbReference>
<dbReference type="PANTHER" id="PTHR23417:SF14">
    <property type="entry name" value="PENTACOTRIPEPTIDE-REPEAT REGION OF PRORP DOMAIN-CONTAINING PROTEIN"/>
    <property type="match status" value="1"/>
</dbReference>
<feature type="binding site" evidence="7">
    <location>
        <position position="74"/>
    </location>
    <ligand>
        <name>S-adenosyl-L-methionine</name>
        <dbReference type="ChEBI" id="CHEBI:59789"/>
    </ligand>
</feature>
<dbReference type="EC" id="2.1.1.33" evidence="7"/>
<comment type="function">
    <text evidence="2 7">Catalyzes the formation of N(7)-methylguanine at position 46 (m7G46) in tRNA.</text>
</comment>
<dbReference type="HAMAP" id="MF_01057">
    <property type="entry name" value="tRNA_methyltr_TrmB"/>
    <property type="match status" value="1"/>
</dbReference>
<keyword evidence="9" id="KW-1185">Reference proteome</keyword>
<keyword evidence="6 7" id="KW-0819">tRNA processing</keyword>